<dbReference type="AlphaFoldDB" id="A0AAE0T5A4"/>
<dbReference type="InterPro" id="IPR000748">
    <property type="entry name" value="PsdUridine_synth_RsuA/RluB/E/F"/>
</dbReference>
<evidence type="ECO:0000256" key="1">
    <source>
        <dbReference type="ARBA" id="ARBA00008348"/>
    </source>
</evidence>
<keyword evidence="3" id="KW-0694">RNA-binding</keyword>
<comment type="caution">
    <text evidence="6">The sequence shown here is derived from an EMBL/GenBank/DDBJ whole genome shotgun (WGS) entry which is preliminary data.</text>
</comment>
<dbReference type="Pfam" id="PF00849">
    <property type="entry name" value="PseudoU_synth_2"/>
    <property type="match status" value="1"/>
</dbReference>
<evidence type="ECO:0000256" key="2">
    <source>
        <dbReference type="ARBA" id="ARBA00023235"/>
    </source>
</evidence>
<feature type="domain" description="RNA-binding S4" evidence="5">
    <location>
        <begin position="26"/>
        <end position="88"/>
    </location>
</feature>
<dbReference type="GO" id="GO:0001522">
    <property type="term" value="P:pseudouridine synthesis"/>
    <property type="evidence" value="ECO:0007669"/>
    <property type="project" value="InterPro"/>
</dbReference>
<feature type="region of interest" description="Disordered" evidence="4">
    <location>
        <begin position="248"/>
        <end position="267"/>
    </location>
</feature>
<dbReference type="InterPro" id="IPR036986">
    <property type="entry name" value="S4_RNA-bd_sf"/>
</dbReference>
<dbReference type="GO" id="GO:0009982">
    <property type="term" value="F:pseudouridine synthase activity"/>
    <property type="evidence" value="ECO:0007669"/>
    <property type="project" value="InterPro"/>
</dbReference>
<evidence type="ECO:0000313" key="6">
    <source>
        <dbReference type="EMBL" id="KAK3604026.1"/>
    </source>
</evidence>
<reference evidence="6" key="3">
    <citation type="submission" date="2023-05" db="EMBL/GenBank/DDBJ databases">
        <authorList>
            <person name="Smith C.H."/>
        </authorList>
    </citation>
    <scope>NUCLEOTIDE SEQUENCE</scope>
    <source>
        <strain evidence="6">CHS0354</strain>
        <tissue evidence="6">Mantle</tissue>
    </source>
</reference>
<dbReference type="InterPro" id="IPR020103">
    <property type="entry name" value="PsdUridine_synth_cat_dom_sf"/>
</dbReference>
<dbReference type="PANTHER" id="PTHR47683:SF2">
    <property type="entry name" value="RNA-BINDING S4 DOMAIN-CONTAINING PROTEIN"/>
    <property type="match status" value="1"/>
</dbReference>
<reference evidence="6" key="1">
    <citation type="journal article" date="2021" name="Genome Biol. Evol.">
        <title>A High-Quality Reference Genome for a Parasitic Bivalve with Doubly Uniparental Inheritance (Bivalvia: Unionida).</title>
        <authorList>
            <person name="Smith C.H."/>
        </authorList>
    </citation>
    <scope>NUCLEOTIDE SEQUENCE</scope>
    <source>
        <strain evidence="6">CHS0354</strain>
    </source>
</reference>
<dbReference type="GO" id="GO:0006364">
    <property type="term" value="P:rRNA processing"/>
    <property type="evidence" value="ECO:0007669"/>
    <property type="project" value="UniProtKB-ARBA"/>
</dbReference>
<dbReference type="PROSITE" id="PS50889">
    <property type="entry name" value="S4"/>
    <property type="match status" value="1"/>
</dbReference>
<dbReference type="GO" id="GO:0003723">
    <property type="term" value="F:RNA binding"/>
    <property type="evidence" value="ECO:0007669"/>
    <property type="project" value="UniProtKB-KW"/>
</dbReference>
<dbReference type="EMBL" id="JAEAOA010001598">
    <property type="protein sequence ID" value="KAK3604026.1"/>
    <property type="molecule type" value="Genomic_DNA"/>
</dbReference>
<dbReference type="Proteomes" id="UP001195483">
    <property type="component" value="Unassembled WGS sequence"/>
</dbReference>
<name>A0AAE0T5A4_9BIVA</name>
<keyword evidence="2" id="KW-0413">Isomerase</keyword>
<feature type="region of interest" description="Disordered" evidence="4">
    <location>
        <begin position="1"/>
        <end position="21"/>
    </location>
</feature>
<dbReference type="InterPro" id="IPR020094">
    <property type="entry name" value="TruA/RsuA/RluB/E/F_N"/>
</dbReference>
<dbReference type="CDD" id="cd00165">
    <property type="entry name" value="S4"/>
    <property type="match status" value="1"/>
</dbReference>
<dbReference type="InterPro" id="IPR002942">
    <property type="entry name" value="S4_RNA-bd"/>
</dbReference>
<dbReference type="CDD" id="cd02870">
    <property type="entry name" value="PseudoU_synth_RsuA_like"/>
    <property type="match status" value="1"/>
</dbReference>
<proteinExistence type="inferred from homology"/>
<dbReference type="Gene3D" id="3.30.70.580">
    <property type="entry name" value="Pseudouridine synthase I, catalytic domain, N-terminal subdomain"/>
    <property type="match status" value="1"/>
</dbReference>
<feature type="compositionally biased region" description="Polar residues" evidence="4">
    <location>
        <begin position="248"/>
        <end position="259"/>
    </location>
</feature>
<comment type="similarity">
    <text evidence="1">Belongs to the pseudouridine synthase RsuA family.</text>
</comment>
<gene>
    <name evidence="6" type="ORF">CHS0354_026827</name>
</gene>
<dbReference type="PROSITE" id="PS01149">
    <property type="entry name" value="PSI_RSU"/>
    <property type="match status" value="1"/>
</dbReference>
<evidence type="ECO:0000259" key="5">
    <source>
        <dbReference type="SMART" id="SM00363"/>
    </source>
</evidence>
<dbReference type="InterPro" id="IPR050343">
    <property type="entry name" value="RsuA_PseudoU_synthase"/>
</dbReference>
<sequence length="416" mass="46730">MTEIRNSRLPQPHDASGDISDNTDTVKLHKYIAMSGITSRRKAETLISEGLVMVNGKIITNIAERIDPKTARVILDGKQIRPVQKYKAFLLYKPRLCVSTLSDPEGRPTVQQFFPKTSLRLFPVGRLDYDTEGAMIITNDGALAQAISHPSRHIRKTYFVKIKGEVSTQMLRSFDRRPVIDGKRTQQIGLKLIRNINDKTWIEVVLQEGMNRQIKKMFAQLGFPVLKIKRIAIGPPINPYIFKETSKPTSATDAKSQQEAGVAKTAGKIPVQKNEPAAKPAETETLTADKIEQTEISKFIGLIVKLENGVDKGAVSEQDVHTMMGLFQDKLESVTLRDKKILENSLAYKEMQIGEGRNFEEHASEKLINGSEEERQAVFNFLKSKEFISILKDEALEVPTFNPREMKTPAPSKELS</sequence>
<dbReference type="Gene3D" id="3.30.70.1560">
    <property type="entry name" value="Alpha-L RNA-binding motif"/>
    <property type="match status" value="1"/>
</dbReference>
<protein>
    <recommendedName>
        <fullName evidence="5">RNA-binding S4 domain-containing protein</fullName>
    </recommendedName>
</protein>
<evidence type="ECO:0000256" key="3">
    <source>
        <dbReference type="PROSITE-ProRule" id="PRU00182"/>
    </source>
</evidence>
<dbReference type="InterPro" id="IPR018496">
    <property type="entry name" value="PsdUridine_synth_RsuA/RluB_CS"/>
</dbReference>
<dbReference type="InterPro" id="IPR042092">
    <property type="entry name" value="PsdUridine_s_RsuA/RluB/E/F_cat"/>
</dbReference>
<accession>A0AAE0T5A4</accession>
<keyword evidence="7" id="KW-1185">Reference proteome</keyword>
<dbReference type="NCBIfam" id="TIGR00093">
    <property type="entry name" value="pseudouridine synthase"/>
    <property type="match status" value="1"/>
</dbReference>
<organism evidence="6 7">
    <name type="scientific">Potamilus streckersoni</name>
    <dbReference type="NCBI Taxonomy" id="2493646"/>
    <lineage>
        <taxon>Eukaryota</taxon>
        <taxon>Metazoa</taxon>
        <taxon>Spiralia</taxon>
        <taxon>Lophotrochozoa</taxon>
        <taxon>Mollusca</taxon>
        <taxon>Bivalvia</taxon>
        <taxon>Autobranchia</taxon>
        <taxon>Heteroconchia</taxon>
        <taxon>Palaeoheterodonta</taxon>
        <taxon>Unionida</taxon>
        <taxon>Unionoidea</taxon>
        <taxon>Unionidae</taxon>
        <taxon>Ambleminae</taxon>
        <taxon>Lampsilini</taxon>
        <taxon>Potamilus</taxon>
    </lineage>
</organism>
<dbReference type="PANTHER" id="PTHR47683">
    <property type="entry name" value="PSEUDOURIDINE SYNTHASE FAMILY PROTEIN-RELATED"/>
    <property type="match status" value="1"/>
</dbReference>
<reference evidence="6" key="2">
    <citation type="journal article" date="2021" name="Genome Biol. Evol.">
        <title>Developing a high-quality reference genome for a parasitic bivalve with doubly uniparental inheritance (Bivalvia: Unionida).</title>
        <authorList>
            <person name="Smith C.H."/>
        </authorList>
    </citation>
    <scope>NUCLEOTIDE SEQUENCE</scope>
    <source>
        <strain evidence="6">CHS0354</strain>
        <tissue evidence="6">Mantle</tissue>
    </source>
</reference>
<dbReference type="InterPro" id="IPR006145">
    <property type="entry name" value="PsdUridine_synth_RsuA/RluA"/>
</dbReference>
<dbReference type="Gene3D" id="3.10.290.10">
    <property type="entry name" value="RNA-binding S4 domain"/>
    <property type="match status" value="1"/>
</dbReference>
<dbReference type="Pfam" id="PF01479">
    <property type="entry name" value="S4"/>
    <property type="match status" value="1"/>
</dbReference>
<dbReference type="SUPFAM" id="SSF55174">
    <property type="entry name" value="Alpha-L RNA-binding motif"/>
    <property type="match status" value="1"/>
</dbReference>
<dbReference type="SMART" id="SM00363">
    <property type="entry name" value="S4"/>
    <property type="match status" value="1"/>
</dbReference>
<dbReference type="FunFam" id="3.10.290.10:FF:000003">
    <property type="entry name" value="Pseudouridine synthase"/>
    <property type="match status" value="1"/>
</dbReference>
<evidence type="ECO:0000313" key="7">
    <source>
        <dbReference type="Proteomes" id="UP001195483"/>
    </source>
</evidence>
<dbReference type="SUPFAM" id="SSF55120">
    <property type="entry name" value="Pseudouridine synthase"/>
    <property type="match status" value="1"/>
</dbReference>
<evidence type="ECO:0000256" key="4">
    <source>
        <dbReference type="SAM" id="MobiDB-lite"/>
    </source>
</evidence>